<organism evidence="2 3">
    <name type="scientific">Tsukamurella sputi</name>
    <dbReference type="NCBI Taxonomy" id="2591848"/>
    <lineage>
        <taxon>Bacteria</taxon>
        <taxon>Bacillati</taxon>
        <taxon>Actinomycetota</taxon>
        <taxon>Actinomycetes</taxon>
        <taxon>Mycobacteriales</taxon>
        <taxon>Tsukamurellaceae</taxon>
        <taxon>Tsukamurella</taxon>
    </lineage>
</organism>
<dbReference type="InterPro" id="IPR046740">
    <property type="entry name" value="DUF6790"/>
</dbReference>
<feature type="transmembrane region" description="Helical" evidence="1">
    <location>
        <begin position="39"/>
        <end position="62"/>
    </location>
</feature>
<reference evidence="2 3" key="1">
    <citation type="submission" date="2019-06" db="EMBL/GenBank/DDBJ databases">
        <authorList>
            <person name="Teng J.L.L."/>
            <person name="Lee H.H."/>
            <person name="Lau S.K.P."/>
            <person name="Woo P.C.Y."/>
        </authorList>
    </citation>
    <scope>NUCLEOTIDE SEQUENCE [LARGE SCALE GENOMIC DNA]</scope>
    <source>
        <strain evidence="2 3">HKU70</strain>
    </source>
</reference>
<evidence type="ECO:0000313" key="2">
    <source>
        <dbReference type="EMBL" id="TWS23516.1"/>
    </source>
</evidence>
<dbReference type="Pfam" id="PF20589">
    <property type="entry name" value="DUF6790"/>
    <property type="match status" value="1"/>
</dbReference>
<keyword evidence="1" id="KW-1133">Transmembrane helix</keyword>
<dbReference type="Proteomes" id="UP000319792">
    <property type="component" value="Unassembled WGS sequence"/>
</dbReference>
<feature type="transmembrane region" description="Helical" evidence="1">
    <location>
        <begin position="135"/>
        <end position="157"/>
    </location>
</feature>
<keyword evidence="1" id="KW-0472">Membrane</keyword>
<evidence type="ECO:0000313" key="3">
    <source>
        <dbReference type="Proteomes" id="UP000319792"/>
    </source>
</evidence>
<dbReference type="EMBL" id="VIGV01000004">
    <property type="protein sequence ID" value="TWS23516.1"/>
    <property type="molecule type" value="Genomic_DNA"/>
</dbReference>
<dbReference type="OrthoDB" id="281633at2"/>
<dbReference type="RefSeq" id="WP_146435304.1">
    <property type="nucleotide sequence ID" value="NZ_VIGV01000004.1"/>
</dbReference>
<feature type="transmembrane region" description="Helical" evidence="1">
    <location>
        <begin position="82"/>
        <end position="98"/>
    </location>
</feature>
<feature type="transmembrane region" description="Helical" evidence="1">
    <location>
        <begin position="6"/>
        <end position="27"/>
    </location>
</feature>
<reference evidence="2 3" key="2">
    <citation type="submission" date="2019-08" db="EMBL/GenBank/DDBJ databases">
        <title>Tsukamurella conjunctivitidis sp. nov., Tsukamurella assacharolytica sp. nov. and Tsukamurella sputae sp. nov. isolated from patients with conjunctivitis, bacteraemia (lymphoma) and respiratory infection (sputum) in Hong Kong.</title>
        <authorList>
            <person name="Fok K.M.N."/>
            <person name="Fong J.Y.H."/>
        </authorList>
    </citation>
    <scope>NUCLEOTIDE SEQUENCE [LARGE SCALE GENOMIC DNA]</scope>
    <source>
        <strain evidence="2 3">HKU70</strain>
    </source>
</reference>
<accession>A0A5C5RKE7</accession>
<proteinExistence type="predicted"/>
<gene>
    <name evidence="2" type="ORF">FK268_14635</name>
</gene>
<name>A0A5C5RKE7_9ACTN</name>
<protein>
    <submittedName>
        <fullName evidence="2">Uncharacterized protein</fullName>
    </submittedName>
</protein>
<comment type="caution">
    <text evidence="2">The sequence shown here is derived from an EMBL/GenBank/DDBJ whole genome shotgun (WGS) entry which is preliminary data.</text>
</comment>
<keyword evidence="1" id="KW-0812">Transmembrane</keyword>
<feature type="transmembrane region" description="Helical" evidence="1">
    <location>
        <begin position="105"/>
        <end position="123"/>
    </location>
</feature>
<keyword evidence="3" id="KW-1185">Reference proteome</keyword>
<evidence type="ECO:0000256" key="1">
    <source>
        <dbReference type="SAM" id="Phobius"/>
    </source>
</evidence>
<sequence>MTASTQYLIHTSTPLIFPIAAVVWAAFRSARRPGERLEIWQRAVLFAAGLGAAWVGVFFLLVPDTMANEIGFPAGNPFQFEIAFTNLGFAAMAIVLVFRHREFRLFYGIGYAIFLWGAAFGHLDQWFAHGDHQLGNTGGILFVDILVPAFIIVLALVDRRGASSGPAFRPVGATV</sequence>
<dbReference type="AlphaFoldDB" id="A0A5C5RKE7"/>